<dbReference type="OrthoDB" id="249703at2759"/>
<accession>A0A165VPX6</accession>
<dbReference type="InParanoid" id="A0A165VPX6"/>
<dbReference type="SUPFAM" id="SSF52833">
    <property type="entry name" value="Thioredoxin-like"/>
    <property type="match status" value="1"/>
</dbReference>
<dbReference type="EMBL" id="KV425552">
    <property type="protein sequence ID" value="KZT30000.1"/>
    <property type="molecule type" value="Genomic_DNA"/>
</dbReference>
<keyword evidence="3 8" id="KW-0808">Transferase</keyword>
<evidence type="ECO:0000256" key="3">
    <source>
        <dbReference type="ARBA" id="ARBA00022679"/>
    </source>
</evidence>
<dbReference type="Proteomes" id="UP000076761">
    <property type="component" value="Unassembled WGS sequence"/>
</dbReference>
<evidence type="ECO:0000313" key="8">
    <source>
        <dbReference type="EMBL" id="KZT30000.1"/>
    </source>
</evidence>
<dbReference type="SFLD" id="SFLDG01154">
    <property type="entry name" value="Main.5:_Phi-like"/>
    <property type="match status" value="1"/>
</dbReference>
<dbReference type="GO" id="GO:0043295">
    <property type="term" value="F:glutathione binding"/>
    <property type="evidence" value="ECO:0007669"/>
    <property type="project" value="TreeGrafter"/>
</dbReference>
<dbReference type="SFLD" id="SFLDS00019">
    <property type="entry name" value="Glutathione_Transferase_(cytos"/>
    <property type="match status" value="1"/>
</dbReference>
<proteinExistence type="inferred from homology"/>
<dbReference type="SFLD" id="SFLDG00358">
    <property type="entry name" value="Main_(cytGST)"/>
    <property type="match status" value="1"/>
</dbReference>
<dbReference type="AlphaFoldDB" id="A0A165VPX6"/>
<dbReference type="GO" id="GO:0006749">
    <property type="term" value="P:glutathione metabolic process"/>
    <property type="evidence" value="ECO:0007669"/>
    <property type="project" value="TreeGrafter"/>
</dbReference>
<dbReference type="PROSITE" id="PS50404">
    <property type="entry name" value="GST_NTER"/>
    <property type="match status" value="1"/>
</dbReference>
<dbReference type="InterPro" id="IPR004046">
    <property type="entry name" value="GST_C"/>
</dbReference>
<dbReference type="InterPro" id="IPR010987">
    <property type="entry name" value="Glutathione-S-Trfase_C-like"/>
</dbReference>
<name>A0A165VPX6_9AGAM</name>
<comment type="similarity">
    <text evidence="1">Belongs to the GST superfamily. Phi family.</text>
</comment>
<sequence>MVLKLYGHTVSTATRRVACVARELKVPYELVTIDLLSGEHKSAPVLEKQPFGQLPWIDDDGFVLFESRAICRYLVAKYGPSSSLVPKDLSGNAKFEEAASIEICNFDPYATAIGTEKVLKPLSGAQPDEAKIQENLDILSSKLDAYEAILSKQTYLAGDHITLADLFHLPFGYMVTSAAGIKILEDSDSRPNVARWWKAVSSRPSWQSVKDGA</sequence>
<dbReference type="InterPro" id="IPR004045">
    <property type="entry name" value="Glutathione_S-Trfase_N"/>
</dbReference>
<evidence type="ECO:0000256" key="4">
    <source>
        <dbReference type="ARBA" id="ARBA00047960"/>
    </source>
</evidence>
<comment type="function">
    <text evidence="5">May be involved in the conjugation of reduced glutathione to a wide number of exogenous and endogenous hydrophobic electrophiles and have a detoxification role against certain herbicides.</text>
</comment>
<evidence type="ECO:0000259" key="6">
    <source>
        <dbReference type="PROSITE" id="PS50404"/>
    </source>
</evidence>
<dbReference type="EC" id="2.5.1.18" evidence="2"/>
<dbReference type="InterPro" id="IPR040079">
    <property type="entry name" value="Glutathione_S-Trfase"/>
</dbReference>
<dbReference type="CDD" id="cd03053">
    <property type="entry name" value="GST_N_Phi"/>
    <property type="match status" value="1"/>
</dbReference>
<dbReference type="STRING" id="1314782.A0A165VPX6"/>
<dbReference type="FunFam" id="1.20.1050.10:FF:000004">
    <property type="entry name" value="Glutathione S-transferase F2"/>
    <property type="match status" value="1"/>
</dbReference>
<dbReference type="PANTHER" id="PTHR43900:SF3">
    <property type="entry name" value="GLUTATHIONE S-TRANSFERASE RHO"/>
    <property type="match status" value="1"/>
</dbReference>
<dbReference type="GO" id="GO:0005737">
    <property type="term" value="C:cytoplasm"/>
    <property type="evidence" value="ECO:0007669"/>
    <property type="project" value="TreeGrafter"/>
</dbReference>
<dbReference type="Pfam" id="PF02798">
    <property type="entry name" value="GST_N"/>
    <property type="match status" value="1"/>
</dbReference>
<dbReference type="Gene3D" id="1.20.1050.10">
    <property type="match status" value="1"/>
</dbReference>
<dbReference type="InterPro" id="IPR036282">
    <property type="entry name" value="Glutathione-S-Trfase_C_sf"/>
</dbReference>
<evidence type="ECO:0000256" key="2">
    <source>
        <dbReference type="ARBA" id="ARBA00012452"/>
    </source>
</evidence>
<evidence type="ECO:0000256" key="1">
    <source>
        <dbReference type="ARBA" id="ARBA00010128"/>
    </source>
</evidence>
<dbReference type="PROSITE" id="PS50405">
    <property type="entry name" value="GST_CTER"/>
    <property type="match status" value="1"/>
</dbReference>
<dbReference type="PANTHER" id="PTHR43900">
    <property type="entry name" value="GLUTATHIONE S-TRANSFERASE RHO"/>
    <property type="match status" value="1"/>
</dbReference>
<dbReference type="GO" id="GO:0004364">
    <property type="term" value="F:glutathione transferase activity"/>
    <property type="evidence" value="ECO:0007669"/>
    <property type="project" value="UniProtKB-EC"/>
</dbReference>
<protein>
    <recommendedName>
        <fullName evidence="2">glutathione transferase</fullName>
        <ecNumber evidence="2">2.5.1.18</ecNumber>
    </recommendedName>
</protein>
<evidence type="ECO:0000259" key="7">
    <source>
        <dbReference type="PROSITE" id="PS50405"/>
    </source>
</evidence>
<feature type="domain" description="GST C-terminal" evidence="7">
    <location>
        <begin position="88"/>
        <end position="213"/>
    </location>
</feature>
<dbReference type="FunFam" id="3.40.30.10:FF:000039">
    <property type="entry name" value="Glutathione S-transferase domain"/>
    <property type="match status" value="1"/>
</dbReference>
<dbReference type="Gene3D" id="3.40.30.10">
    <property type="entry name" value="Glutaredoxin"/>
    <property type="match status" value="1"/>
</dbReference>
<evidence type="ECO:0000256" key="5">
    <source>
        <dbReference type="ARBA" id="ARBA00053259"/>
    </source>
</evidence>
<dbReference type="InterPro" id="IPR036249">
    <property type="entry name" value="Thioredoxin-like_sf"/>
</dbReference>
<dbReference type="GO" id="GO:0009636">
    <property type="term" value="P:response to toxic substance"/>
    <property type="evidence" value="ECO:0007669"/>
    <property type="project" value="UniProtKB-ARBA"/>
</dbReference>
<evidence type="ECO:0000313" key="9">
    <source>
        <dbReference type="Proteomes" id="UP000076761"/>
    </source>
</evidence>
<keyword evidence="9" id="KW-1185">Reference proteome</keyword>
<organism evidence="8 9">
    <name type="scientific">Neolentinus lepideus HHB14362 ss-1</name>
    <dbReference type="NCBI Taxonomy" id="1314782"/>
    <lineage>
        <taxon>Eukaryota</taxon>
        <taxon>Fungi</taxon>
        <taxon>Dikarya</taxon>
        <taxon>Basidiomycota</taxon>
        <taxon>Agaricomycotina</taxon>
        <taxon>Agaricomycetes</taxon>
        <taxon>Gloeophyllales</taxon>
        <taxon>Gloeophyllaceae</taxon>
        <taxon>Neolentinus</taxon>
    </lineage>
</organism>
<dbReference type="SUPFAM" id="SSF47616">
    <property type="entry name" value="GST C-terminal domain-like"/>
    <property type="match status" value="1"/>
</dbReference>
<comment type="catalytic activity">
    <reaction evidence="4">
        <text>RX + glutathione = an S-substituted glutathione + a halide anion + H(+)</text>
        <dbReference type="Rhea" id="RHEA:16437"/>
        <dbReference type="ChEBI" id="CHEBI:15378"/>
        <dbReference type="ChEBI" id="CHEBI:16042"/>
        <dbReference type="ChEBI" id="CHEBI:17792"/>
        <dbReference type="ChEBI" id="CHEBI:57925"/>
        <dbReference type="ChEBI" id="CHEBI:90779"/>
        <dbReference type="EC" id="2.5.1.18"/>
    </reaction>
</comment>
<feature type="domain" description="GST N-terminal" evidence="6">
    <location>
        <begin position="1"/>
        <end position="82"/>
    </location>
</feature>
<gene>
    <name evidence="8" type="ORF">NEOLEDRAFT_1174357</name>
</gene>
<dbReference type="Pfam" id="PF00043">
    <property type="entry name" value="GST_C"/>
    <property type="match status" value="1"/>
</dbReference>
<reference evidence="8 9" key="1">
    <citation type="journal article" date="2016" name="Mol. Biol. Evol.">
        <title>Comparative Genomics of Early-Diverging Mushroom-Forming Fungi Provides Insights into the Origins of Lignocellulose Decay Capabilities.</title>
        <authorList>
            <person name="Nagy L.G."/>
            <person name="Riley R."/>
            <person name="Tritt A."/>
            <person name="Adam C."/>
            <person name="Daum C."/>
            <person name="Floudas D."/>
            <person name="Sun H."/>
            <person name="Yadav J.S."/>
            <person name="Pangilinan J."/>
            <person name="Larsson K.H."/>
            <person name="Matsuura K."/>
            <person name="Barry K."/>
            <person name="Labutti K."/>
            <person name="Kuo R."/>
            <person name="Ohm R.A."/>
            <person name="Bhattacharya S.S."/>
            <person name="Shirouzu T."/>
            <person name="Yoshinaga Y."/>
            <person name="Martin F.M."/>
            <person name="Grigoriev I.V."/>
            <person name="Hibbett D.S."/>
        </authorList>
    </citation>
    <scope>NUCLEOTIDE SEQUENCE [LARGE SCALE GENOMIC DNA]</scope>
    <source>
        <strain evidence="8 9">HHB14362 ss-1</strain>
    </source>
</reference>